<evidence type="ECO:0000256" key="1">
    <source>
        <dbReference type="ARBA" id="ARBA00005582"/>
    </source>
</evidence>
<reference evidence="3" key="2">
    <citation type="submission" date="2022-09" db="EMBL/GenBank/DDBJ databases">
        <title>Genome analysis and characterization of larvicidal activity of Brevibacillus strains.</title>
        <authorList>
            <person name="Patrusheva E.V."/>
            <person name="Izotova A.O."/>
            <person name="Toshchakov S.V."/>
            <person name="Sineoky S.P."/>
        </authorList>
    </citation>
    <scope>NUCLEOTIDE SEQUENCE</scope>
    <source>
        <strain evidence="3">VKPM_B-13247</strain>
    </source>
</reference>
<dbReference type="SUPFAM" id="SSF55811">
    <property type="entry name" value="Nudix"/>
    <property type="match status" value="1"/>
</dbReference>
<dbReference type="CDD" id="cd02883">
    <property type="entry name" value="NUDIX_Hydrolase"/>
    <property type="match status" value="1"/>
</dbReference>
<dbReference type="EMBL" id="JAPTNE010000004">
    <property type="protein sequence ID" value="MCZ0806007.1"/>
    <property type="molecule type" value="Genomic_DNA"/>
</dbReference>
<comment type="similarity">
    <text evidence="1">Belongs to the Nudix hydrolase family.</text>
</comment>
<proteinExistence type="inferred from homology"/>
<accession>A0AAP8QE95</accession>
<dbReference type="InterPro" id="IPR015797">
    <property type="entry name" value="NUDIX_hydrolase-like_dom_sf"/>
</dbReference>
<keyword evidence="4" id="KW-0378">Hydrolase</keyword>
<evidence type="ECO:0000259" key="2">
    <source>
        <dbReference type="PROSITE" id="PS51462"/>
    </source>
</evidence>
<evidence type="ECO:0000313" key="3">
    <source>
        <dbReference type="EMBL" id="MCZ0806007.1"/>
    </source>
</evidence>
<protein>
    <submittedName>
        <fullName evidence="3">NUDIX domain-containing protein</fullName>
    </submittedName>
    <submittedName>
        <fullName evidence="4">NUDIX hydrolase</fullName>
    </submittedName>
</protein>
<dbReference type="Proteomes" id="UP001077662">
    <property type="component" value="Unassembled WGS sequence"/>
</dbReference>
<gene>
    <name evidence="4" type="ORF">C4A77_10090</name>
    <name evidence="3" type="ORF">O0554_03595</name>
</gene>
<dbReference type="EMBL" id="PRKQ01000010">
    <property type="protein sequence ID" value="PPB03105.1"/>
    <property type="molecule type" value="Genomic_DNA"/>
</dbReference>
<name>A0AAP8QE95_BRELA</name>
<organism evidence="4 5">
    <name type="scientific">Brevibacillus laterosporus</name>
    <name type="common">Bacillus laterosporus</name>
    <dbReference type="NCBI Taxonomy" id="1465"/>
    <lineage>
        <taxon>Bacteria</taxon>
        <taxon>Bacillati</taxon>
        <taxon>Bacillota</taxon>
        <taxon>Bacilli</taxon>
        <taxon>Bacillales</taxon>
        <taxon>Paenibacillaceae</taxon>
        <taxon>Brevibacillus</taxon>
    </lineage>
</organism>
<dbReference type="Proteomes" id="UP000239759">
    <property type="component" value="Unassembled WGS sequence"/>
</dbReference>
<feature type="domain" description="Nudix hydrolase" evidence="2">
    <location>
        <begin position="1"/>
        <end position="132"/>
    </location>
</feature>
<comment type="caution">
    <text evidence="4">The sequence shown here is derived from an EMBL/GenBank/DDBJ whole genome shotgun (WGS) entry which is preliminary data.</text>
</comment>
<dbReference type="InterPro" id="IPR000086">
    <property type="entry name" value="NUDIX_hydrolase_dom"/>
</dbReference>
<sequence length="138" mass="15155">MATKMVSTVIVQEDQFLLIREESKECGGLWNIPSGVVQAGEKIMDAAVREASEKTALQVDLIGLAGIYQFVDATGEQVVCNVFTATVSGGSIQIDGTKIIEARWFRLTEIEQLDDDTLCHAHLVRRVFEDIKNNGKNG</sequence>
<dbReference type="AlphaFoldDB" id="A0AAP8QE95"/>
<dbReference type="PANTHER" id="PTHR43736">
    <property type="entry name" value="ADP-RIBOSE PYROPHOSPHATASE"/>
    <property type="match status" value="1"/>
</dbReference>
<dbReference type="GO" id="GO:0016787">
    <property type="term" value="F:hydrolase activity"/>
    <property type="evidence" value="ECO:0007669"/>
    <property type="project" value="UniProtKB-KW"/>
</dbReference>
<evidence type="ECO:0000313" key="5">
    <source>
        <dbReference type="Proteomes" id="UP000239759"/>
    </source>
</evidence>
<dbReference type="PANTHER" id="PTHR43736:SF1">
    <property type="entry name" value="DIHYDRONEOPTERIN TRIPHOSPHATE DIPHOSPHATASE"/>
    <property type="match status" value="1"/>
</dbReference>
<dbReference type="Gene3D" id="3.90.79.10">
    <property type="entry name" value="Nucleoside Triphosphate Pyrophosphohydrolase"/>
    <property type="match status" value="1"/>
</dbReference>
<dbReference type="RefSeq" id="WP_104031706.1">
    <property type="nucleotide sequence ID" value="NZ_JANSGW010000004.1"/>
</dbReference>
<dbReference type="PROSITE" id="PS51462">
    <property type="entry name" value="NUDIX"/>
    <property type="match status" value="1"/>
</dbReference>
<evidence type="ECO:0000313" key="4">
    <source>
        <dbReference type="EMBL" id="PPB03105.1"/>
    </source>
</evidence>
<dbReference type="Pfam" id="PF00293">
    <property type="entry name" value="NUDIX"/>
    <property type="match status" value="1"/>
</dbReference>
<reference evidence="4 5" key="1">
    <citation type="submission" date="2018-02" db="EMBL/GenBank/DDBJ databases">
        <title>Comparative analysis of genomes of three Brevibacillus laterosporus strains producers of potent antimicrobials isolated from silage.</title>
        <authorList>
            <person name="Kojic M."/>
            <person name="Miljkovic M."/>
            <person name="Studholme D."/>
            <person name="Filipic B."/>
        </authorList>
    </citation>
    <scope>NUCLEOTIDE SEQUENCE [LARGE SCALE GENOMIC DNA]</scope>
    <source>
        <strain evidence="4 5">BGSP11</strain>
    </source>
</reference>